<evidence type="ECO:0000313" key="3">
    <source>
        <dbReference type="EMBL" id="CAF1044266.1"/>
    </source>
</evidence>
<feature type="domain" description="EF-hand" evidence="2">
    <location>
        <begin position="175"/>
        <end position="210"/>
    </location>
</feature>
<dbReference type="EMBL" id="CAJNOQ010004090">
    <property type="protein sequence ID" value="CAF1044266.1"/>
    <property type="molecule type" value="Genomic_DNA"/>
</dbReference>
<dbReference type="EMBL" id="CAJOBC010004090">
    <property type="protein sequence ID" value="CAF3814294.1"/>
    <property type="molecule type" value="Genomic_DNA"/>
</dbReference>
<dbReference type="SMART" id="SM00054">
    <property type="entry name" value="EFh"/>
    <property type="match status" value="1"/>
</dbReference>
<gene>
    <name evidence="3" type="ORF">GPM918_LOCUS15943</name>
    <name evidence="4" type="ORF">SRO942_LOCUS15943</name>
</gene>
<evidence type="ECO:0000313" key="5">
    <source>
        <dbReference type="Proteomes" id="UP000663829"/>
    </source>
</evidence>
<dbReference type="SUPFAM" id="SSF47473">
    <property type="entry name" value="EF-hand"/>
    <property type="match status" value="1"/>
</dbReference>
<evidence type="ECO:0000259" key="2">
    <source>
        <dbReference type="PROSITE" id="PS50222"/>
    </source>
</evidence>
<dbReference type="Proteomes" id="UP000663829">
    <property type="component" value="Unassembled WGS sequence"/>
</dbReference>
<organism evidence="3 5">
    <name type="scientific">Didymodactylos carnosus</name>
    <dbReference type="NCBI Taxonomy" id="1234261"/>
    <lineage>
        <taxon>Eukaryota</taxon>
        <taxon>Metazoa</taxon>
        <taxon>Spiralia</taxon>
        <taxon>Gnathifera</taxon>
        <taxon>Rotifera</taxon>
        <taxon>Eurotatoria</taxon>
        <taxon>Bdelloidea</taxon>
        <taxon>Philodinida</taxon>
        <taxon>Philodinidae</taxon>
        <taxon>Didymodactylos</taxon>
    </lineage>
</organism>
<comment type="caution">
    <text evidence="3">The sequence shown here is derived from an EMBL/GenBank/DDBJ whole genome shotgun (WGS) entry which is preliminary data.</text>
</comment>
<proteinExistence type="predicted"/>
<reference evidence="3" key="1">
    <citation type="submission" date="2021-02" db="EMBL/GenBank/DDBJ databases">
        <authorList>
            <person name="Nowell W R."/>
        </authorList>
    </citation>
    <scope>NUCLEOTIDE SEQUENCE</scope>
</reference>
<dbReference type="GO" id="GO:0005509">
    <property type="term" value="F:calcium ion binding"/>
    <property type="evidence" value="ECO:0007669"/>
    <property type="project" value="InterPro"/>
</dbReference>
<dbReference type="InterPro" id="IPR011992">
    <property type="entry name" value="EF-hand-dom_pair"/>
</dbReference>
<dbReference type="Proteomes" id="UP000681722">
    <property type="component" value="Unassembled WGS sequence"/>
</dbReference>
<keyword evidence="5" id="KW-1185">Reference proteome</keyword>
<dbReference type="AlphaFoldDB" id="A0A814K446"/>
<evidence type="ECO:0000256" key="1">
    <source>
        <dbReference type="ARBA" id="ARBA00022837"/>
    </source>
</evidence>
<dbReference type="Pfam" id="PF13833">
    <property type="entry name" value="EF-hand_8"/>
    <property type="match status" value="1"/>
</dbReference>
<dbReference type="InterPro" id="IPR018247">
    <property type="entry name" value="EF_Hand_1_Ca_BS"/>
</dbReference>
<dbReference type="PROSITE" id="PS00018">
    <property type="entry name" value="EF_HAND_1"/>
    <property type="match status" value="1"/>
</dbReference>
<dbReference type="InterPro" id="IPR002048">
    <property type="entry name" value="EF_hand_dom"/>
</dbReference>
<protein>
    <recommendedName>
        <fullName evidence="2">EF-hand domain-containing protein</fullName>
    </recommendedName>
</protein>
<accession>A0A814K446</accession>
<sequence>MYPQQPKQLIYQNTVFSMNIHSNYCSPNNSGENETMQQANDLERYRQLRDLLVRRPSIALVLQQKEMEQQDNPCTSFEPKYYQPDYSVHTSNEVYQENQQKARSLTITSVDDLKNSTGHQETCKQQLGLSKTFESRSHSDLTKLARPTAVKQLSLHESASSQILSTINSHDNDNVIKNKVRILFYHADVNHDGYVDEDEFVNLMQKLGLSKQSQRYKFDKIIKKDKKRLTFDELYHFLLSRITDKPKLDSNLDNKPNDACRIQKFKQKLERQISDILENNEEFSIRMQSVLENIDCNEISEYLSKRWINFNNFQRLGKSGDTVMIGGELAEDILPGEYDLYKLACCTVEPKHAQIENVRWLSCSQPNKSGMCAFPPEFDGRIPVDIATNEHLSYYGCCLASSAQMKVSLSHRHCLQDFVYNENYIQDYVKNDGHGGLEMHGFAHLDCPLDDNSGYFILGRFVDKNNSELHLTAFHIPKKHTLYVPPMTIHSNDYLKGAWRTMLSDETNVDHVSLTHQRRVNGHDTYEHFTFEFVQ</sequence>
<evidence type="ECO:0000313" key="4">
    <source>
        <dbReference type="EMBL" id="CAF3814294.1"/>
    </source>
</evidence>
<dbReference type="PROSITE" id="PS50222">
    <property type="entry name" value="EF_HAND_2"/>
    <property type="match status" value="1"/>
</dbReference>
<name>A0A814K446_9BILA</name>
<keyword evidence="1" id="KW-0106">Calcium</keyword>
<dbReference type="Gene3D" id="1.10.238.10">
    <property type="entry name" value="EF-hand"/>
    <property type="match status" value="1"/>
</dbReference>